<keyword evidence="7" id="KW-1185">Reference proteome</keyword>
<dbReference type="NCBIfam" id="NF045758">
    <property type="entry name" value="YlxM"/>
    <property type="match status" value="1"/>
</dbReference>
<dbReference type="HAMAP" id="MF_00245">
    <property type="entry name" value="UPF0122"/>
    <property type="match status" value="1"/>
</dbReference>
<dbReference type="Gene3D" id="1.10.10.10">
    <property type="entry name" value="Winged helix-like DNA-binding domain superfamily/Winged helix DNA-binding domain"/>
    <property type="match status" value="1"/>
</dbReference>
<reference evidence="4 7" key="2">
    <citation type="submission" date="2024-10" db="EMBL/GenBank/DDBJ databases">
        <authorList>
            <person name="Sang B.-I."/>
            <person name="Prabhaharan D."/>
        </authorList>
    </citation>
    <scope>NUCLEOTIDE SEQUENCE [LARGE SCALE GENOMIC DNA]</scope>
    <source>
        <strain evidence="4 7">MH</strain>
    </source>
</reference>
<dbReference type="EMBL" id="JBIEKR010000003">
    <property type="protein sequence ID" value="MFG6272333.1"/>
    <property type="molecule type" value="Genomic_DNA"/>
</dbReference>
<name>A0A848BXB6_9FIRM</name>
<dbReference type="Pfam" id="PF04297">
    <property type="entry name" value="UPF0122"/>
    <property type="match status" value="1"/>
</dbReference>
<dbReference type="Proteomes" id="UP000591071">
    <property type="component" value="Unassembled WGS sequence"/>
</dbReference>
<gene>
    <name evidence="4" type="primary">ylxM</name>
    <name evidence="4" type="ORF">ACGTZG_03945</name>
    <name evidence="5" type="ORF">HF872_02890</name>
</gene>
<organism evidence="5 6">
    <name type="scientific">Megasphaera hexanoica</name>
    <dbReference type="NCBI Taxonomy" id="1675036"/>
    <lineage>
        <taxon>Bacteria</taxon>
        <taxon>Bacillati</taxon>
        <taxon>Bacillota</taxon>
        <taxon>Negativicutes</taxon>
        <taxon>Veillonellales</taxon>
        <taxon>Veillonellaceae</taxon>
        <taxon>Megasphaera</taxon>
    </lineage>
</organism>
<dbReference type="InterPro" id="IPR013324">
    <property type="entry name" value="RNA_pol_sigma_r3/r4-like"/>
</dbReference>
<dbReference type="SUPFAM" id="SSF88659">
    <property type="entry name" value="Sigma3 and sigma4 domains of RNA polymerase sigma factors"/>
    <property type="match status" value="1"/>
</dbReference>
<comment type="caution">
    <text evidence="5">The sequence shown here is derived from an EMBL/GenBank/DDBJ whole genome shotgun (WGS) entry which is preliminary data.</text>
</comment>
<comment type="function">
    <text evidence="2 3">Might take part in the signal recognition particle (SRP) pathway. This is inferred from the conservation of its genetic proximity to ftsY/ffh. May be a regulatory protein.</text>
</comment>
<proteinExistence type="inferred from homology"/>
<accession>A0A848BXB6</accession>
<dbReference type="InterPro" id="IPR054831">
    <property type="entry name" value="UPF0122_fam_protein"/>
</dbReference>
<dbReference type="GO" id="GO:0003677">
    <property type="term" value="F:DNA binding"/>
    <property type="evidence" value="ECO:0007669"/>
    <property type="project" value="UniProtKB-KW"/>
</dbReference>
<dbReference type="EMBL" id="JABAFG010000003">
    <property type="protein sequence ID" value="NME27579.1"/>
    <property type="molecule type" value="Genomic_DNA"/>
</dbReference>
<dbReference type="RefSeq" id="WP_072235719.1">
    <property type="nucleotide sequence ID" value="NZ_CP011940.1"/>
</dbReference>
<evidence type="ECO:0000256" key="1">
    <source>
        <dbReference type="ARBA" id="ARBA00008720"/>
    </source>
</evidence>
<dbReference type="PANTHER" id="PTHR40083">
    <property type="entry name" value="UPF0122 PROTEIN CBO2450/CLC_2298"/>
    <property type="match status" value="1"/>
</dbReference>
<protein>
    <recommendedName>
        <fullName evidence="3">UPF0122 protein ACGTZG_03945</fullName>
    </recommendedName>
</protein>
<comment type="similarity">
    <text evidence="1 3">Belongs to the UPF0122 family.</text>
</comment>
<dbReference type="PANTHER" id="PTHR40083:SF1">
    <property type="entry name" value="UPF0122 PROTEIN YLXM"/>
    <property type="match status" value="1"/>
</dbReference>
<keyword evidence="4" id="KW-0238">DNA-binding</keyword>
<evidence type="ECO:0000313" key="6">
    <source>
        <dbReference type="Proteomes" id="UP000591071"/>
    </source>
</evidence>
<evidence type="ECO:0000313" key="4">
    <source>
        <dbReference type="EMBL" id="MFG6272333.1"/>
    </source>
</evidence>
<evidence type="ECO:0000256" key="2">
    <source>
        <dbReference type="ARBA" id="ARBA00024764"/>
    </source>
</evidence>
<evidence type="ECO:0000313" key="5">
    <source>
        <dbReference type="EMBL" id="NME27579.1"/>
    </source>
</evidence>
<dbReference type="InterPro" id="IPR036388">
    <property type="entry name" value="WH-like_DNA-bd_sf"/>
</dbReference>
<evidence type="ECO:0000256" key="3">
    <source>
        <dbReference type="HAMAP-Rule" id="MF_00245"/>
    </source>
</evidence>
<dbReference type="OrthoDB" id="6392at2"/>
<dbReference type="Proteomes" id="UP001605989">
    <property type="component" value="Unassembled WGS sequence"/>
</dbReference>
<reference evidence="5 6" key="1">
    <citation type="submission" date="2020-04" db="EMBL/GenBank/DDBJ databases">
        <authorList>
            <person name="Hitch T.C.A."/>
            <person name="Wylensek D."/>
            <person name="Clavel T."/>
        </authorList>
    </citation>
    <scope>NUCLEOTIDE SEQUENCE [LARGE SCALE GENOMIC DNA]</scope>
    <source>
        <strain evidence="5 6">Oil-RF-744-FAT-WT-6-1</strain>
    </source>
</reference>
<evidence type="ECO:0000313" key="7">
    <source>
        <dbReference type="Proteomes" id="UP001605989"/>
    </source>
</evidence>
<dbReference type="AlphaFoldDB" id="A0A848BXB6"/>
<dbReference type="InterPro" id="IPR007394">
    <property type="entry name" value="UPF0122"/>
</dbReference>
<sequence>MIEDVVRKGRLLDIYGPLLTERQRRCMEMYFNLDLSLSEIGEELHISRQGAYDMLNRASRSLEGYESRLGLLARTDAIREKIDTAVSLLESGTESAQEQAEHILKDIEL</sequence>